<gene>
    <name evidence="8" type="ORF">A8U91_02038</name>
</gene>
<dbReference type="GO" id="GO:0051539">
    <property type="term" value="F:4 iron, 4 sulfur cluster binding"/>
    <property type="evidence" value="ECO:0007669"/>
    <property type="project" value="UniProtKB-KW"/>
</dbReference>
<comment type="caution">
    <text evidence="8">The sequence shown here is derived from an EMBL/GenBank/DDBJ whole genome shotgun (WGS) entry which is preliminary data.</text>
</comment>
<proteinExistence type="predicted"/>
<evidence type="ECO:0000256" key="5">
    <source>
        <dbReference type="ARBA" id="ARBA00023004"/>
    </source>
</evidence>
<dbReference type="AlphaFoldDB" id="A0A1B8P5X6"/>
<evidence type="ECO:0000313" key="8">
    <source>
        <dbReference type="EMBL" id="OBX37661.1"/>
    </source>
</evidence>
<dbReference type="PANTHER" id="PTHR30352:SF13">
    <property type="entry name" value="GLYCYL-RADICAL ENZYME ACTIVATING ENZYME YJJW-RELATED"/>
    <property type="match status" value="1"/>
</dbReference>
<dbReference type="PANTHER" id="PTHR30352">
    <property type="entry name" value="PYRUVATE FORMATE-LYASE-ACTIVATING ENZYME"/>
    <property type="match status" value="1"/>
</dbReference>
<feature type="domain" description="Radical SAM core" evidence="7">
    <location>
        <begin position="22"/>
        <end position="240"/>
    </location>
</feature>
<dbReference type="InterPro" id="IPR007197">
    <property type="entry name" value="rSAM"/>
</dbReference>
<evidence type="ECO:0000259" key="7">
    <source>
        <dbReference type="PROSITE" id="PS51918"/>
    </source>
</evidence>
<keyword evidence="6" id="KW-0411">Iron-sulfur</keyword>
<dbReference type="GO" id="GO:0003824">
    <property type="term" value="F:catalytic activity"/>
    <property type="evidence" value="ECO:0007669"/>
    <property type="project" value="InterPro"/>
</dbReference>
<dbReference type="GO" id="GO:0046872">
    <property type="term" value="F:metal ion binding"/>
    <property type="evidence" value="ECO:0007669"/>
    <property type="project" value="UniProtKB-KW"/>
</dbReference>
<dbReference type="CDD" id="cd01335">
    <property type="entry name" value="Radical_SAM"/>
    <property type="match status" value="1"/>
</dbReference>
<keyword evidence="5" id="KW-0408">Iron</keyword>
<sequence length="241" mass="26795">MTQATPHRPRLAVAGLTPLTSLDYPDHLSCVVFLQGCPLRCGYCHNPQMLAPRQAEPSKWAEVEAFLERRRGLLEAVVFSGGEPTLHADLAQAIERVRALGFKVGLHTAGVYPRRLQTLLPRLDWVGMDVKGSGADFDRIVGRPGMAAAHERSLTLLLESGIRFECRTTVHWHDFDLASLQRLALELAERGVAHYAIQMARPGQCLDPRYAEPGPGPWHADALASLVETLRPAFQRLELRR</sequence>
<dbReference type="Pfam" id="PF04055">
    <property type="entry name" value="Radical_SAM"/>
    <property type="match status" value="1"/>
</dbReference>
<name>A0A1B8P5X6_HALEL</name>
<protein>
    <submittedName>
        <fullName evidence="8">Pyrroloquinoline quinone biosynthesis protein PqqE</fullName>
    </submittedName>
</protein>
<evidence type="ECO:0000313" key="9">
    <source>
        <dbReference type="Proteomes" id="UP000092504"/>
    </source>
</evidence>
<evidence type="ECO:0000256" key="2">
    <source>
        <dbReference type="ARBA" id="ARBA00022485"/>
    </source>
</evidence>
<dbReference type="EMBL" id="MAJD01000001">
    <property type="protein sequence ID" value="OBX37661.1"/>
    <property type="molecule type" value="Genomic_DNA"/>
</dbReference>
<dbReference type="SUPFAM" id="SSF102114">
    <property type="entry name" value="Radical SAM enzymes"/>
    <property type="match status" value="1"/>
</dbReference>
<dbReference type="InterPro" id="IPR012840">
    <property type="entry name" value="NrdG2"/>
</dbReference>
<dbReference type="Gene3D" id="3.20.20.70">
    <property type="entry name" value="Aldolase class I"/>
    <property type="match status" value="1"/>
</dbReference>
<dbReference type="PATRIC" id="fig|2746.7.peg.2088"/>
<dbReference type="Proteomes" id="UP000092504">
    <property type="component" value="Unassembled WGS sequence"/>
</dbReference>
<dbReference type="InterPro" id="IPR034457">
    <property type="entry name" value="Organic_radical-activating"/>
</dbReference>
<comment type="cofactor">
    <cofactor evidence="1">
        <name>[4Fe-4S] cluster</name>
        <dbReference type="ChEBI" id="CHEBI:49883"/>
    </cofactor>
</comment>
<dbReference type="InterPro" id="IPR013785">
    <property type="entry name" value="Aldolase_TIM"/>
</dbReference>
<reference evidence="8 9" key="1">
    <citation type="submission" date="2016-06" db="EMBL/GenBank/DDBJ databases">
        <title>Genome sequence of halotolerant plant growth promoting strain of Halomonas elongata HEK1 isolated from salterns of Rann of Kutch, Gujarat, India.</title>
        <authorList>
            <person name="Gaba S."/>
            <person name="Singh R.N."/>
            <person name="Abrol S."/>
            <person name="Kaushik R."/>
            <person name="Saxena A.K."/>
        </authorList>
    </citation>
    <scope>NUCLEOTIDE SEQUENCE [LARGE SCALE GENOMIC DNA]</scope>
    <source>
        <strain evidence="8 9">HEK1</strain>
    </source>
</reference>
<keyword evidence="4" id="KW-0479">Metal-binding</keyword>
<dbReference type="SFLD" id="SFLDS00029">
    <property type="entry name" value="Radical_SAM"/>
    <property type="match status" value="1"/>
</dbReference>
<organism evidence="8 9">
    <name type="scientific">Halomonas elongata</name>
    <dbReference type="NCBI Taxonomy" id="2746"/>
    <lineage>
        <taxon>Bacteria</taxon>
        <taxon>Pseudomonadati</taxon>
        <taxon>Pseudomonadota</taxon>
        <taxon>Gammaproteobacteria</taxon>
        <taxon>Oceanospirillales</taxon>
        <taxon>Halomonadaceae</taxon>
        <taxon>Halomonas</taxon>
    </lineage>
</organism>
<dbReference type="SFLD" id="SFLDG01094">
    <property type="entry name" value="Uncharacterised_Radical_SAM_Su"/>
    <property type="match status" value="1"/>
</dbReference>
<accession>A0A1B8P5X6</accession>
<dbReference type="InterPro" id="IPR058240">
    <property type="entry name" value="rSAM_sf"/>
</dbReference>
<keyword evidence="3" id="KW-0949">S-adenosyl-L-methionine</keyword>
<evidence type="ECO:0000256" key="4">
    <source>
        <dbReference type="ARBA" id="ARBA00022723"/>
    </source>
</evidence>
<evidence type="ECO:0000256" key="1">
    <source>
        <dbReference type="ARBA" id="ARBA00001966"/>
    </source>
</evidence>
<dbReference type="NCBIfam" id="TIGR02495">
    <property type="entry name" value="NrdG2"/>
    <property type="match status" value="1"/>
</dbReference>
<evidence type="ECO:0000256" key="6">
    <source>
        <dbReference type="ARBA" id="ARBA00023014"/>
    </source>
</evidence>
<evidence type="ECO:0000256" key="3">
    <source>
        <dbReference type="ARBA" id="ARBA00022691"/>
    </source>
</evidence>
<keyword evidence="2" id="KW-0004">4Fe-4S</keyword>
<dbReference type="PROSITE" id="PS51918">
    <property type="entry name" value="RADICAL_SAM"/>
    <property type="match status" value="1"/>
</dbReference>